<keyword evidence="1" id="KW-1133">Transmembrane helix</keyword>
<dbReference type="PROSITE" id="PS51257">
    <property type="entry name" value="PROKAR_LIPOPROTEIN"/>
    <property type="match status" value="1"/>
</dbReference>
<evidence type="ECO:0000313" key="2">
    <source>
        <dbReference type="EMBL" id="JAP10257.1"/>
    </source>
</evidence>
<reference evidence="2" key="1">
    <citation type="submission" date="2015-12" db="EMBL/GenBank/DDBJ databases">
        <title>Gene expression during late stages of embryo sac development: a critical building block for successful pollen-pistil interactions.</title>
        <authorList>
            <person name="Liu Y."/>
            <person name="Joly V."/>
            <person name="Sabar M."/>
            <person name="Matton D.P."/>
        </authorList>
    </citation>
    <scope>NUCLEOTIDE SEQUENCE</scope>
</reference>
<keyword evidence="1" id="KW-0812">Transmembrane</keyword>
<protein>
    <submittedName>
        <fullName evidence="2">Putative ovule protein</fullName>
    </submittedName>
</protein>
<organism evidence="2">
    <name type="scientific">Solanum chacoense</name>
    <name type="common">Chaco potato</name>
    <dbReference type="NCBI Taxonomy" id="4108"/>
    <lineage>
        <taxon>Eukaryota</taxon>
        <taxon>Viridiplantae</taxon>
        <taxon>Streptophyta</taxon>
        <taxon>Embryophyta</taxon>
        <taxon>Tracheophyta</taxon>
        <taxon>Spermatophyta</taxon>
        <taxon>Magnoliopsida</taxon>
        <taxon>eudicotyledons</taxon>
        <taxon>Gunneridae</taxon>
        <taxon>Pentapetalae</taxon>
        <taxon>asterids</taxon>
        <taxon>lamiids</taxon>
        <taxon>Solanales</taxon>
        <taxon>Solanaceae</taxon>
        <taxon>Solanoideae</taxon>
        <taxon>Solaneae</taxon>
        <taxon>Solanum</taxon>
    </lineage>
</organism>
<keyword evidence="1" id="KW-0472">Membrane</keyword>
<evidence type="ECO:0000256" key="1">
    <source>
        <dbReference type="SAM" id="Phobius"/>
    </source>
</evidence>
<proteinExistence type="predicted"/>
<name>A0A0V0GPT0_SOLCH</name>
<dbReference type="AlphaFoldDB" id="A0A0V0GPT0"/>
<accession>A0A0V0GPT0</accession>
<feature type="transmembrane region" description="Helical" evidence="1">
    <location>
        <begin position="21"/>
        <end position="43"/>
    </location>
</feature>
<dbReference type="EMBL" id="GEDG01033430">
    <property type="protein sequence ID" value="JAP10257.1"/>
    <property type="molecule type" value="Transcribed_RNA"/>
</dbReference>
<sequence length="61" mass="6857">MKLKQEQWVATRLLKALPFSHAICCIFYGCVFLICCSLSLIALTCHIVACNVEQLAPWLDS</sequence>